<accession>A0A6I8V317</accession>
<dbReference type="Gene3D" id="1.10.490.10">
    <property type="entry name" value="Globins"/>
    <property type="match status" value="1"/>
</dbReference>
<dbReference type="CDD" id="cd01040">
    <property type="entry name" value="Mb-like"/>
    <property type="match status" value="1"/>
</dbReference>
<gene>
    <name evidence="3" type="primary">glob2</name>
</gene>
<evidence type="ECO:0000256" key="1">
    <source>
        <dbReference type="SAM" id="MobiDB-lite"/>
    </source>
</evidence>
<dbReference type="GeneID" id="6897391"/>
<feature type="region of interest" description="Disordered" evidence="1">
    <location>
        <begin position="193"/>
        <end position="218"/>
    </location>
</feature>
<dbReference type="InterPro" id="IPR009050">
    <property type="entry name" value="Globin-like_sf"/>
</dbReference>
<dbReference type="InterPro" id="IPR012292">
    <property type="entry name" value="Globin/Proto"/>
</dbReference>
<dbReference type="GO" id="GO:0020037">
    <property type="term" value="F:heme binding"/>
    <property type="evidence" value="ECO:0007669"/>
    <property type="project" value="InterPro"/>
</dbReference>
<dbReference type="InterPro" id="IPR044399">
    <property type="entry name" value="Mb-like_M"/>
</dbReference>
<keyword evidence="2" id="KW-1185">Reference proteome</keyword>
<dbReference type="Proteomes" id="UP000001819">
    <property type="component" value="Chromosome 2"/>
</dbReference>
<reference evidence="2" key="1">
    <citation type="submission" date="2024-06" db="UniProtKB">
        <authorList>
            <consortium name="RefSeq"/>
        </authorList>
    </citation>
    <scope>NUCLEOTIDE SEQUENCE [LARGE SCALE GENOMIC DNA]</scope>
    <source>
        <strain evidence="2">MV2-25</strain>
    </source>
</reference>
<organism evidence="2 3">
    <name type="scientific">Drosophila pseudoobscura pseudoobscura</name>
    <name type="common">Fruit fly</name>
    <dbReference type="NCBI Taxonomy" id="46245"/>
    <lineage>
        <taxon>Eukaryota</taxon>
        <taxon>Metazoa</taxon>
        <taxon>Ecdysozoa</taxon>
        <taxon>Arthropoda</taxon>
        <taxon>Hexapoda</taxon>
        <taxon>Insecta</taxon>
        <taxon>Pterygota</taxon>
        <taxon>Neoptera</taxon>
        <taxon>Endopterygota</taxon>
        <taxon>Diptera</taxon>
        <taxon>Brachycera</taxon>
        <taxon>Muscomorpha</taxon>
        <taxon>Ephydroidea</taxon>
        <taxon>Drosophilidae</taxon>
        <taxon>Drosophila</taxon>
        <taxon>Sophophora</taxon>
    </lineage>
</organism>
<name>A0A6I8V317_DROPS</name>
<dbReference type="Bgee" id="FBgn0247856">
    <property type="expression patterns" value="Expressed in male reproductive system and 1 other cell type or tissue"/>
</dbReference>
<dbReference type="GO" id="GO:0019825">
    <property type="term" value="F:oxygen binding"/>
    <property type="evidence" value="ECO:0007669"/>
    <property type="project" value="InterPro"/>
</dbReference>
<evidence type="ECO:0000313" key="2">
    <source>
        <dbReference type="Proteomes" id="UP000001819"/>
    </source>
</evidence>
<dbReference type="RefSeq" id="XP_002137543.2">
    <property type="nucleotide sequence ID" value="XM_002137507.4"/>
</dbReference>
<reference evidence="3" key="2">
    <citation type="submission" date="2025-08" db="UniProtKB">
        <authorList>
            <consortium name="RefSeq"/>
        </authorList>
    </citation>
    <scope>IDENTIFICATION</scope>
    <source>
        <strain evidence="3">MV-25-SWS-2005</strain>
        <tissue evidence="3">Whole body</tissue>
    </source>
</reference>
<dbReference type="InParanoid" id="A0A6I8V317"/>
<dbReference type="KEGG" id="dpo:6897391"/>
<evidence type="ECO:0000313" key="3">
    <source>
        <dbReference type="RefSeq" id="XP_002137543.2"/>
    </source>
</evidence>
<dbReference type="OMA" id="HGHATAM"/>
<dbReference type="FunCoup" id="A0A6I8V317">
    <property type="interactions" value="5"/>
</dbReference>
<proteinExistence type="predicted"/>
<protein>
    <submittedName>
        <fullName evidence="3">Uncharacterized protein glob2</fullName>
    </submittedName>
</protein>
<sequence length="218" mass="24849">MGSQINVELSEEQRPTIVLPVYPKPLPERDVSHKLDDNGFSILEKSALRNAWRFIEPFQRRYGQNTFYDFLTEHELLINTFRQQGKINLTKLHGHATAMMRLLSKLVQTLDMNLQFRSSLDENLPFHLKTGIDLDDMKMLANALKDYLLSSPVIEKHNSCTLTTALEKLVTIVGGYAEAEEARKKAMSGFYRNTNTSVEPKSERASSIKSAKKSVIMD</sequence>
<dbReference type="SUPFAM" id="SSF46458">
    <property type="entry name" value="Globin-like"/>
    <property type="match status" value="1"/>
</dbReference>
<dbReference type="AlphaFoldDB" id="A0A6I8V317"/>